<dbReference type="CDD" id="cd17535">
    <property type="entry name" value="REC_NarL-like"/>
    <property type="match status" value="1"/>
</dbReference>
<dbReference type="PROSITE" id="PS50110">
    <property type="entry name" value="RESPONSE_REGULATORY"/>
    <property type="match status" value="1"/>
</dbReference>
<organism evidence="8 9">
    <name type="scientific">Umezawaea tangerina</name>
    <dbReference type="NCBI Taxonomy" id="84725"/>
    <lineage>
        <taxon>Bacteria</taxon>
        <taxon>Bacillati</taxon>
        <taxon>Actinomycetota</taxon>
        <taxon>Actinomycetes</taxon>
        <taxon>Pseudonocardiales</taxon>
        <taxon>Pseudonocardiaceae</taxon>
        <taxon>Umezawaea</taxon>
    </lineage>
</organism>
<dbReference type="Gene3D" id="3.40.50.2300">
    <property type="match status" value="1"/>
</dbReference>
<evidence type="ECO:0000313" key="9">
    <source>
        <dbReference type="Proteomes" id="UP000239494"/>
    </source>
</evidence>
<evidence type="ECO:0000256" key="1">
    <source>
        <dbReference type="ARBA" id="ARBA00022553"/>
    </source>
</evidence>
<protein>
    <submittedName>
        <fullName evidence="8">LuxR family two component transcriptional regulator</fullName>
    </submittedName>
</protein>
<dbReference type="InterPro" id="IPR058245">
    <property type="entry name" value="NreC/VraR/RcsB-like_REC"/>
</dbReference>
<keyword evidence="2" id="KW-0805">Transcription regulation</keyword>
<dbReference type="Pfam" id="PF00196">
    <property type="entry name" value="GerE"/>
    <property type="match status" value="1"/>
</dbReference>
<name>A0A2T0T4J3_9PSEU</name>
<dbReference type="OrthoDB" id="9808843at2"/>
<reference evidence="8 9" key="1">
    <citation type="submission" date="2018-03" db="EMBL/GenBank/DDBJ databases">
        <title>Genomic Encyclopedia of Archaeal and Bacterial Type Strains, Phase II (KMG-II): from individual species to whole genera.</title>
        <authorList>
            <person name="Goeker M."/>
        </authorList>
    </citation>
    <scope>NUCLEOTIDE SEQUENCE [LARGE SCALE GENOMIC DNA]</scope>
    <source>
        <strain evidence="8 9">DSM 44720</strain>
    </source>
</reference>
<dbReference type="PROSITE" id="PS50043">
    <property type="entry name" value="HTH_LUXR_2"/>
    <property type="match status" value="1"/>
</dbReference>
<dbReference type="InterPro" id="IPR011006">
    <property type="entry name" value="CheY-like_superfamily"/>
</dbReference>
<evidence type="ECO:0000256" key="4">
    <source>
        <dbReference type="ARBA" id="ARBA00023163"/>
    </source>
</evidence>
<comment type="caution">
    <text evidence="8">The sequence shown here is derived from an EMBL/GenBank/DDBJ whole genome shotgun (WGS) entry which is preliminary data.</text>
</comment>
<dbReference type="PRINTS" id="PR00038">
    <property type="entry name" value="HTHLUXR"/>
</dbReference>
<evidence type="ECO:0000259" key="6">
    <source>
        <dbReference type="PROSITE" id="PS50043"/>
    </source>
</evidence>
<dbReference type="GO" id="GO:0000160">
    <property type="term" value="P:phosphorelay signal transduction system"/>
    <property type="evidence" value="ECO:0007669"/>
    <property type="project" value="InterPro"/>
</dbReference>
<dbReference type="SMART" id="SM00448">
    <property type="entry name" value="REC"/>
    <property type="match status" value="1"/>
</dbReference>
<accession>A0A2T0T4J3</accession>
<sequence>MTVKVLLLDDEELVRGGLRMILESDPGIEVVAEAADGTNVLDLVAAHRPDVVLTDIQMPRVDGLEVTGRVAALPDGPAVVVLTTFDLDEYVHAALRRGAAGFLVKDIAPNDLLAAIHVVAGGDAMISPRITKRLLGEFANGGAKPGALKRLAALTPRELEVAVAVGHGLANAAIAESLRLSESTVKVHIGRVLTKLDAANRTQVAIVVHDAELV</sequence>
<proteinExistence type="predicted"/>
<dbReference type="SMART" id="SM00421">
    <property type="entry name" value="HTH_LUXR"/>
    <property type="match status" value="1"/>
</dbReference>
<dbReference type="InterPro" id="IPR000792">
    <property type="entry name" value="Tscrpt_reg_LuxR_C"/>
</dbReference>
<dbReference type="RefSeq" id="WP_106189090.1">
    <property type="nucleotide sequence ID" value="NZ_PVTF01000006.1"/>
</dbReference>
<evidence type="ECO:0000256" key="5">
    <source>
        <dbReference type="PROSITE-ProRule" id="PRU00169"/>
    </source>
</evidence>
<dbReference type="AlphaFoldDB" id="A0A2T0T4J3"/>
<dbReference type="GO" id="GO:0006355">
    <property type="term" value="P:regulation of DNA-templated transcription"/>
    <property type="evidence" value="ECO:0007669"/>
    <property type="project" value="InterPro"/>
</dbReference>
<dbReference type="GO" id="GO:0003677">
    <property type="term" value="F:DNA binding"/>
    <property type="evidence" value="ECO:0007669"/>
    <property type="project" value="UniProtKB-KW"/>
</dbReference>
<dbReference type="Pfam" id="PF00072">
    <property type="entry name" value="Response_reg"/>
    <property type="match status" value="1"/>
</dbReference>
<dbReference type="InterPro" id="IPR001789">
    <property type="entry name" value="Sig_transdc_resp-reg_receiver"/>
</dbReference>
<dbReference type="SUPFAM" id="SSF46894">
    <property type="entry name" value="C-terminal effector domain of the bipartite response regulators"/>
    <property type="match status" value="1"/>
</dbReference>
<dbReference type="SUPFAM" id="SSF52172">
    <property type="entry name" value="CheY-like"/>
    <property type="match status" value="1"/>
</dbReference>
<evidence type="ECO:0000256" key="3">
    <source>
        <dbReference type="ARBA" id="ARBA00023125"/>
    </source>
</evidence>
<feature type="domain" description="HTH luxR-type" evidence="6">
    <location>
        <begin position="147"/>
        <end position="212"/>
    </location>
</feature>
<evidence type="ECO:0000313" key="8">
    <source>
        <dbReference type="EMBL" id="PRY40553.1"/>
    </source>
</evidence>
<evidence type="ECO:0000259" key="7">
    <source>
        <dbReference type="PROSITE" id="PS50110"/>
    </source>
</evidence>
<dbReference type="CDD" id="cd06170">
    <property type="entry name" value="LuxR_C_like"/>
    <property type="match status" value="1"/>
</dbReference>
<keyword evidence="9" id="KW-1185">Reference proteome</keyword>
<dbReference type="PANTHER" id="PTHR43214:SF24">
    <property type="entry name" value="TRANSCRIPTIONAL REGULATORY PROTEIN NARL-RELATED"/>
    <property type="match status" value="1"/>
</dbReference>
<keyword evidence="3" id="KW-0238">DNA-binding</keyword>
<dbReference type="PROSITE" id="PS00622">
    <property type="entry name" value="HTH_LUXR_1"/>
    <property type="match status" value="1"/>
</dbReference>
<feature type="domain" description="Response regulatory" evidence="7">
    <location>
        <begin position="4"/>
        <end position="120"/>
    </location>
</feature>
<dbReference type="PANTHER" id="PTHR43214">
    <property type="entry name" value="TWO-COMPONENT RESPONSE REGULATOR"/>
    <property type="match status" value="1"/>
</dbReference>
<dbReference type="EMBL" id="PVTF01000006">
    <property type="protein sequence ID" value="PRY40553.1"/>
    <property type="molecule type" value="Genomic_DNA"/>
</dbReference>
<feature type="modified residue" description="4-aspartylphosphate" evidence="5">
    <location>
        <position position="55"/>
    </location>
</feature>
<dbReference type="InterPro" id="IPR039420">
    <property type="entry name" value="WalR-like"/>
</dbReference>
<keyword evidence="4" id="KW-0804">Transcription</keyword>
<gene>
    <name evidence="8" type="ORF">CLV43_106294</name>
</gene>
<dbReference type="InterPro" id="IPR016032">
    <property type="entry name" value="Sig_transdc_resp-reg_C-effctor"/>
</dbReference>
<dbReference type="Proteomes" id="UP000239494">
    <property type="component" value="Unassembled WGS sequence"/>
</dbReference>
<keyword evidence="1 5" id="KW-0597">Phosphoprotein</keyword>
<evidence type="ECO:0000256" key="2">
    <source>
        <dbReference type="ARBA" id="ARBA00023015"/>
    </source>
</evidence>